<evidence type="ECO:0000313" key="3">
    <source>
        <dbReference type="Proteomes" id="UP001597097"/>
    </source>
</evidence>
<protein>
    <recommendedName>
        <fullName evidence="4">DUF3995 domain-containing protein</fullName>
    </recommendedName>
</protein>
<keyword evidence="3" id="KW-1185">Reference proteome</keyword>
<reference evidence="3" key="1">
    <citation type="journal article" date="2019" name="Int. J. Syst. Evol. Microbiol.">
        <title>The Global Catalogue of Microorganisms (GCM) 10K type strain sequencing project: providing services to taxonomists for standard genome sequencing and annotation.</title>
        <authorList>
            <consortium name="The Broad Institute Genomics Platform"/>
            <consortium name="The Broad Institute Genome Sequencing Center for Infectious Disease"/>
            <person name="Wu L."/>
            <person name="Ma J."/>
        </authorList>
    </citation>
    <scope>NUCLEOTIDE SEQUENCE [LARGE SCALE GENOMIC DNA]</scope>
    <source>
        <strain evidence="3">CGMCC 1.15399</strain>
    </source>
</reference>
<dbReference type="Proteomes" id="UP001597097">
    <property type="component" value="Unassembled WGS sequence"/>
</dbReference>
<feature type="transmembrane region" description="Helical" evidence="1">
    <location>
        <begin position="20"/>
        <end position="40"/>
    </location>
</feature>
<dbReference type="RefSeq" id="WP_219527034.1">
    <property type="nucleotide sequence ID" value="NZ_JAHKRM010000001.1"/>
</dbReference>
<feature type="transmembrane region" description="Helical" evidence="1">
    <location>
        <begin position="60"/>
        <end position="82"/>
    </location>
</feature>
<organism evidence="2 3">
    <name type="scientific">Nonomuraea guangzhouensis</name>
    <dbReference type="NCBI Taxonomy" id="1291555"/>
    <lineage>
        <taxon>Bacteria</taxon>
        <taxon>Bacillati</taxon>
        <taxon>Actinomycetota</taxon>
        <taxon>Actinomycetes</taxon>
        <taxon>Streptosporangiales</taxon>
        <taxon>Streptosporangiaceae</taxon>
        <taxon>Nonomuraea</taxon>
    </lineage>
</organism>
<comment type="caution">
    <text evidence="2">The sequence shown here is derived from an EMBL/GenBank/DDBJ whole genome shotgun (WGS) entry which is preliminary data.</text>
</comment>
<accession>A0ABW4GDK1</accession>
<evidence type="ECO:0000256" key="1">
    <source>
        <dbReference type="SAM" id="Phobius"/>
    </source>
</evidence>
<keyword evidence="1" id="KW-0812">Transmembrane</keyword>
<keyword evidence="1" id="KW-0472">Membrane</keyword>
<feature type="transmembrane region" description="Helical" evidence="1">
    <location>
        <begin position="135"/>
        <end position="161"/>
    </location>
</feature>
<name>A0ABW4GDK1_9ACTN</name>
<evidence type="ECO:0000313" key="2">
    <source>
        <dbReference type="EMBL" id="MFD1540600.1"/>
    </source>
</evidence>
<dbReference type="EMBL" id="JBHUCM010000019">
    <property type="protein sequence ID" value="MFD1540600.1"/>
    <property type="molecule type" value="Genomic_DNA"/>
</dbReference>
<sequence>MVSERTEVPAPRWAIRAAYASALSATIGFIPLHAVWAMGVPLWADDGKFRDWYAQGGSPYLFVLCAMAMLAGSLALSLVRPWGLVFPRWVPLVSRRRVPRRTLATTAFAVSVFLLGYTAWAGWQLATDFNDDGIFSPWIVVYGIPQFLVWGIGLFLAAWSYRARAAVSVSRRGGASR</sequence>
<gene>
    <name evidence="2" type="ORF">ACFSJ0_26335</name>
</gene>
<feature type="transmembrane region" description="Helical" evidence="1">
    <location>
        <begin position="103"/>
        <end position="123"/>
    </location>
</feature>
<proteinExistence type="predicted"/>
<keyword evidence="1" id="KW-1133">Transmembrane helix</keyword>
<evidence type="ECO:0008006" key="4">
    <source>
        <dbReference type="Google" id="ProtNLM"/>
    </source>
</evidence>